<dbReference type="InterPro" id="IPR050275">
    <property type="entry name" value="PGM_Phosphatase"/>
</dbReference>
<name>A0AAD9LNQ7_9STRA</name>
<dbReference type="AlphaFoldDB" id="A0AAD9LNQ7"/>
<dbReference type="Pfam" id="PF00300">
    <property type="entry name" value="His_Phos_1"/>
    <property type="match status" value="1"/>
</dbReference>
<dbReference type="GO" id="GO:0005737">
    <property type="term" value="C:cytoplasm"/>
    <property type="evidence" value="ECO:0007669"/>
    <property type="project" value="TreeGrafter"/>
</dbReference>
<dbReference type="InterPro" id="IPR029033">
    <property type="entry name" value="His_PPase_superfam"/>
</dbReference>
<evidence type="ECO:0000313" key="1">
    <source>
        <dbReference type="EMBL" id="KAK1944153.1"/>
    </source>
</evidence>
<accession>A0AAD9LNQ7</accession>
<dbReference type="CDD" id="cd07067">
    <property type="entry name" value="HP_PGM_like"/>
    <property type="match status" value="1"/>
</dbReference>
<sequence length="135" mass="15164">MPPIEQVVVSPLSRAIQTAQNFFAKDQVPETPFVCIESCREILGWHTCDKQRSVSELQLKFPDVDFSAIKSEDDTLWTLTHREKEFLLELFNEIPEKNVAVVTHSGFMGSVCAVVLGVRIHPANCEVIPLVLEAI</sequence>
<evidence type="ECO:0000313" key="2">
    <source>
        <dbReference type="Proteomes" id="UP001259832"/>
    </source>
</evidence>
<dbReference type="Gene3D" id="3.40.50.1240">
    <property type="entry name" value="Phosphoglycerate mutase-like"/>
    <property type="match status" value="1"/>
</dbReference>
<protein>
    <submittedName>
        <fullName evidence="1">Phosphoglycerate mutase-like protein 1</fullName>
    </submittedName>
</protein>
<gene>
    <name evidence="1" type="ORF">P3T76_004065</name>
</gene>
<reference evidence="1" key="1">
    <citation type="submission" date="2023-08" db="EMBL/GenBank/DDBJ databases">
        <title>Reference Genome Resource for the Citrus Pathogen Phytophthora citrophthora.</title>
        <authorList>
            <person name="Moller H."/>
            <person name="Coetzee B."/>
            <person name="Rose L.J."/>
            <person name="Van Niekerk J.M."/>
        </authorList>
    </citation>
    <scope>NUCLEOTIDE SEQUENCE</scope>
    <source>
        <strain evidence="1">STE-U-9442</strain>
    </source>
</reference>
<dbReference type="SUPFAM" id="SSF53254">
    <property type="entry name" value="Phosphoglycerate mutase-like"/>
    <property type="match status" value="1"/>
</dbReference>
<proteinExistence type="predicted"/>
<dbReference type="EMBL" id="JASMQC010000006">
    <property type="protein sequence ID" value="KAK1944153.1"/>
    <property type="molecule type" value="Genomic_DNA"/>
</dbReference>
<dbReference type="InterPro" id="IPR013078">
    <property type="entry name" value="His_Pase_superF_clade-1"/>
</dbReference>
<dbReference type="PANTHER" id="PTHR48100">
    <property type="entry name" value="BROAD-SPECIFICITY PHOSPHATASE YOR283W-RELATED"/>
    <property type="match status" value="1"/>
</dbReference>
<keyword evidence="2" id="KW-1185">Reference proteome</keyword>
<comment type="caution">
    <text evidence="1">The sequence shown here is derived from an EMBL/GenBank/DDBJ whole genome shotgun (WGS) entry which is preliminary data.</text>
</comment>
<organism evidence="1 2">
    <name type="scientific">Phytophthora citrophthora</name>
    <dbReference type="NCBI Taxonomy" id="4793"/>
    <lineage>
        <taxon>Eukaryota</taxon>
        <taxon>Sar</taxon>
        <taxon>Stramenopiles</taxon>
        <taxon>Oomycota</taxon>
        <taxon>Peronosporomycetes</taxon>
        <taxon>Peronosporales</taxon>
        <taxon>Peronosporaceae</taxon>
        <taxon>Phytophthora</taxon>
    </lineage>
</organism>
<dbReference type="PANTHER" id="PTHR48100:SF1">
    <property type="entry name" value="HISTIDINE PHOSPHATASE FAMILY PROTEIN-RELATED"/>
    <property type="match status" value="1"/>
</dbReference>
<dbReference type="Proteomes" id="UP001259832">
    <property type="component" value="Unassembled WGS sequence"/>
</dbReference>
<dbReference type="GO" id="GO:0016791">
    <property type="term" value="F:phosphatase activity"/>
    <property type="evidence" value="ECO:0007669"/>
    <property type="project" value="TreeGrafter"/>
</dbReference>